<feature type="transmembrane region" description="Helical" evidence="11">
    <location>
        <begin position="127"/>
        <end position="143"/>
    </location>
</feature>
<evidence type="ECO:0000313" key="13">
    <source>
        <dbReference type="EMBL" id="KAF6149756.1"/>
    </source>
</evidence>
<organism evidence="13 14">
    <name type="scientific">Kingdonia uniflora</name>
    <dbReference type="NCBI Taxonomy" id="39325"/>
    <lineage>
        <taxon>Eukaryota</taxon>
        <taxon>Viridiplantae</taxon>
        <taxon>Streptophyta</taxon>
        <taxon>Embryophyta</taxon>
        <taxon>Tracheophyta</taxon>
        <taxon>Spermatophyta</taxon>
        <taxon>Magnoliopsida</taxon>
        <taxon>Ranunculales</taxon>
        <taxon>Circaeasteraceae</taxon>
        <taxon>Kingdonia</taxon>
    </lineage>
</organism>
<feature type="region of interest" description="Disordered" evidence="10">
    <location>
        <begin position="501"/>
        <end position="523"/>
    </location>
</feature>
<sequence length="523" mass="56344">MSEMDAIPTPGTKYSDIVAPQKPPRNKFAFGCAVLASMTSILLGYDIGVMSGAAIFIQSDLKISDVQLEVLIGILNVYSLIGSAAAGRTSDWIGRRYTIVLAAVIFFIGAILMGFATNYAFLMVGRFVAGIGVGYALMIAPVYTAEVSPASARGFLTSLPEVFINIGILLGYVSNWALAHLNDNLNWRLMLGLGAVPSVFLGLGVLAMPESPRWLIMQGRLGLARKVLLQTSDTKEEAELRLADIKEAAGIPQELTADIVEVPKRNQGGGVWKELLFSPTPAVRHVLIAAIGIHFFQQATGIDAVVLYSPRIFKKAGIKKKSSLLGATVAVGFVKTCFILVATFLLDKVGRRPLLLTSVGGMIISLIGLAFGLTIVDHNPNKTVLWAIILSITMILAYVALFSIGMGPITWVYSSEIFPLRLRAQGCSMGVAVNRVTSGVISMTFISLTDAITIGGAFFLFTGVAVVAWVFFYTLLPETQGRNLEDMSILFGNFNWRSSRKMDDGVSDSNKGKVQLTNLKDEA</sequence>
<keyword evidence="5 11" id="KW-0812">Transmembrane</keyword>
<evidence type="ECO:0000256" key="2">
    <source>
        <dbReference type="ARBA" id="ARBA00010992"/>
    </source>
</evidence>
<feature type="transmembrane region" description="Helical" evidence="11">
    <location>
        <begin position="185"/>
        <end position="208"/>
    </location>
</feature>
<dbReference type="InterPro" id="IPR036259">
    <property type="entry name" value="MFS_trans_sf"/>
</dbReference>
<feature type="transmembrane region" description="Helical" evidence="11">
    <location>
        <begin position="352"/>
        <end position="376"/>
    </location>
</feature>
<dbReference type="InterPro" id="IPR005829">
    <property type="entry name" value="Sugar_transporter_CS"/>
</dbReference>
<feature type="domain" description="Major facilitator superfamily (MFS) profile" evidence="12">
    <location>
        <begin position="32"/>
        <end position="480"/>
    </location>
</feature>
<dbReference type="InterPro" id="IPR044776">
    <property type="entry name" value="PLT1-6"/>
</dbReference>
<evidence type="ECO:0000256" key="9">
    <source>
        <dbReference type="RuleBase" id="RU003346"/>
    </source>
</evidence>
<feature type="transmembrane region" description="Helical" evidence="11">
    <location>
        <begin position="28"/>
        <end position="58"/>
    </location>
</feature>
<dbReference type="SUPFAM" id="SSF103473">
    <property type="entry name" value="MFS general substrate transporter"/>
    <property type="match status" value="1"/>
</dbReference>
<dbReference type="PANTHER" id="PTHR23500:SF424">
    <property type="entry name" value="POLYOL TRANSPORTER 5"/>
    <property type="match status" value="1"/>
</dbReference>
<dbReference type="Pfam" id="PF00083">
    <property type="entry name" value="Sugar_tr"/>
    <property type="match status" value="1"/>
</dbReference>
<dbReference type="PROSITE" id="PS00216">
    <property type="entry name" value="SUGAR_TRANSPORT_1"/>
    <property type="match status" value="1"/>
</dbReference>
<feature type="transmembrane region" description="Helical" evidence="11">
    <location>
        <begin position="70"/>
        <end position="87"/>
    </location>
</feature>
<evidence type="ECO:0000313" key="14">
    <source>
        <dbReference type="Proteomes" id="UP000541444"/>
    </source>
</evidence>
<gene>
    <name evidence="13" type="ORF">GIB67_017489</name>
</gene>
<dbReference type="PROSITE" id="PS00217">
    <property type="entry name" value="SUGAR_TRANSPORT_2"/>
    <property type="match status" value="1"/>
</dbReference>
<keyword evidence="14" id="KW-1185">Reference proteome</keyword>
<keyword evidence="7 11" id="KW-1133">Transmembrane helix</keyword>
<dbReference type="Proteomes" id="UP000541444">
    <property type="component" value="Unassembled WGS sequence"/>
</dbReference>
<dbReference type="GO" id="GO:0016020">
    <property type="term" value="C:membrane"/>
    <property type="evidence" value="ECO:0007669"/>
    <property type="project" value="UniProtKB-SubCell"/>
</dbReference>
<protein>
    <recommendedName>
        <fullName evidence="12">Major facilitator superfamily (MFS) profile domain-containing protein</fullName>
    </recommendedName>
</protein>
<evidence type="ECO:0000256" key="1">
    <source>
        <dbReference type="ARBA" id="ARBA00004141"/>
    </source>
</evidence>
<dbReference type="GO" id="GO:0005351">
    <property type="term" value="F:carbohydrate:proton symporter activity"/>
    <property type="evidence" value="ECO:0007669"/>
    <property type="project" value="InterPro"/>
</dbReference>
<keyword evidence="8 11" id="KW-0472">Membrane</keyword>
<dbReference type="PANTHER" id="PTHR23500">
    <property type="entry name" value="SOLUTE CARRIER FAMILY 2, FACILITATED GLUCOSE TRANSPORTER"/>
    <property type="match status" value="1"/>
</dbReference>
<keyword evidence="3 9" id="KW-0813">Transport</keyword>
<feature type="transmembrane region" description="Helical" evidence="11">
    <location>
        <begin position="155"/>
        <end position="173"/>
    </location>
</feature>
<dbReference type="PRINTS" id="PR00171">
    <property type="entry name" value="SUGRTRNSPORT"/>
</dbReference>
<comment type="caution">
    <text evidence="13">The sequence shown here is derived from an EMBL/GenBank/DDBJ whole genome shotgun (WGS) entry which is preliminary data.</text>
</comment>
<dbReference type="EMBL" id="JACGCM010001782">
    <property type="protein sequence ID" value="KAF6149756.1"/>
    <property type="molecule type" value="Genomic_DNA"/>
</dbReference>
<reference evidence="13 14" key="1">
    <citation type="journal article" date="2020" name="IScience">
        <title>Genome Sequencing of the Endangered Kingdonia uniflora (Circaeasteraceae, Ranunculales) Reveals Potential Mechanisms of Evolutionary Specialization.</title>
        <authorList>
            <person name="Sun Y."/>
            <person name="Deng T."/>
            <person name="Zhang A."/>
            <person name="Moore M.J."/>
            <person name="Landis J.B."/>
            <person name="Lin N."/>
            <person name="Zhang H."/>
            <person name="Zhang X."/>
            <person name="Huang J."/>
            <person name="Zhang X."/>
            <person name="Sun H."/>
            <person name="Wang H."/>
        </authorList>
    </citation>
    <scope>NUCLEOTIDE SEQUENCE [LARGE SCALE GENOMIC DNA]</scope>
    <source>
        <strain evidence="13">TB1705</strain>
        <tissue evidence="13">Leaf</tissue>
    </source>
</reference>
<evidence type="ECO:0000256" key="4">
    <source>
        <dbReference type="ARBA" id="ARBA00022597"/>
    </source>
</evidence>
<evidence type="ECO:0000256" key="3">
    <source>
        <dbReference type="ARBA" id="ARBA00022448"/>
    </source>
</evidence>
<dbReference type="InterPro" id="IPR005828">
    <property type="entry name" value="MFS_sugar_transport-like"/>
</dbReference>
<evidence type="ECO:0000256" key="7">
    <source>
        <dbReference type="ARBA" id="ARBA00022989"/>
    </source>
</evidence>
<accession>A0A7J7M4H4</accession>
<dbReference type="PROSITE" id="PS50850">
    <property type="entry name" value="MFS"/>
    <property type="match status" value="1"/>
</dbReference>
<dbReference type="FunFam" id="1.20.1250.20:FF:000025">
    <property type="entry name" value="probable polyol transporter 4"/>
    <property type="match status" value="1"/>
</dbReference>
<name>A0A7J7M4H4_9MAGN</name>
<comment type="similarity">
    <text evidence="2 9">Belongs to the major facilitator superfamily. Sugar transporter (TC 2.A.1.1) family.</text>
</comment>
<evidence type="ECO:0000256" key="6">
    <source>
        <dbReference type="ARBA" id="ARBA00022847"/>
    </source>
</evidence>
<dbReference type="CDD" id="cd17437">
    <property type="entry name" value="MFS_PLT"/>
    <property type="match status" value="1"/>
</dbReference>
<evidence type="ECO:0000256" key="11">
    <source>
        <dbReference type="SAM" id="Phobius"/>
    </source>
</evidence>
<evidence type="ECO:0000256" key="10">
    <source>
        <dbReference type="SAM" id="MobiDB-lite"/>
    </source>
</evidence>
<keyword evidence="6" id="KW-0769">Symport</keyword>
<comment type="subcellular location">
    <subcellularLocation>
        <location evidence="1">Membrane</location>
        <topology evidence="1">Multi-pass membrane protein</topology>
    </subcellularLocation>
</comment>
<feature type="transmembrane region" description="Helical" evidence="11">
    <location>
        <begin position="99"/>
        <end position="121"/>
    </location>
</feature>
<dbReference type="NCBIfam" id="TIGR00879">
    <property type="entry name" value="SP"/>
    <property type="match status" value="1"/>
</dbReference>
<evidence type="ECO:0000256" key="8">
    <source>
        <dbReference type="ARBA" id="ARBA00023136"/>
    </source>
</evidence>
<proteinExistence type="inferred from homology"/>
<dbReference type="Gene3D" id="1.20.1250.20">
    <property type="entry name" value="MFS general substrate transporter like domains"/>
    <property type="match status" value="1"/>
</dbReference>
<dbReference type="InterPro" id="IPR003663">
    <property type="entry name" value="Sugar/inositol_transpt"/>
</dbReference>
<dbReference type="AlphaFoldDB" id="A0A7J7M4H4"/>
<dbReference type="InterPro" id="IPR020846">
    <property type="entry name" value="MFS_dom"/>
</dbReference>
<dbReference type="OrthoDB" id="6339427at2759"/>
<feature type="transmembrane region" description="Helical" evidence="11">
    <location>
        <begin position="452"/>
        <end position="476"/>
    </location>
</feature>
<evidence type="ECO:0000259" key="12">
    <source>
        <dbReference type="PROSITE" id="PS50850"/>
    </source>
</evidence>
<feature type="transmembrane region" description="Helical" evidence="11">
    <location>
        <begin position="383"/>
        <end position="413"/>
    </location>
</feature>
<keyword evidence="4" id="KW-0762">Sugar transport</keyword>
<dbReference type="InterPro" id="IPR045262">
    <property type="entry name" value="STP/PLT_plant"/>
</dbReference>
<evidence type="ECO:0000256" key="5">
    <source>
        <dbReference type="ARBA" id="ARBA00022692"/>
    </source>
</evidence>
<feature type="transmembrane region" description="Helical" evidence="11">
    <location>
        <begin position="324"/>
        <end position="346"/>
    </location>
</feature>